<comment type="similarity">
    <text evidence="2 7">Belongs to the AB hydrolase superfamily. Lipase family.</text>
</comment>
<dbReference type="Proteomes" id="UP001283361">
    <property type="component" value="Unassembled WGS sequence"/>
</dbReference>
<evidence type="ECO:0000313" key="10">
    <source>
        <dbReference type="EMBL" id="KAK3796928.1"/>
    </source>
</evidence>
<dbReference type="InterPro" id="IPR036392">
    <property type="entry name" value="PLAT/LH2_dom_sf"/>
</dbReference>
<dbReference type="PRINTS" id="PR00823">
    <property type="entry name" value="PANCLIPASE"/>
</dbReference>
<feature type="binding site" evidence="6">
    <location>
        <position position="216"/>
    </location>
    <ligand>
        <name>Ca(2+)</name>
        <dbReference type="ChEBI" id="CHEBI:29108"/>
    </ligand>
</feature>
<gene>
    <name evidence="10" type="ORF">RRG08_032232</name>
</gene>
<dbReference type="SUPFAM" id="SSF53474">
    <property type="entry name" value="alpha/beta-Hydrolases"/>
    <property type="match status" value="1"/>
</dbReference>
<feature type="binding site" evidence="6">
    <location>
        <position position="213"/>
    </location>
    <ligand>
        <name>Ca(2+)</name>
        <dbReference type="ChEBI" id="CHEBI:29108"/>
    </ligand>
</feature>
<comment type="subcellular location">
    <subcellularLocation>
        <location evidence="1">Secreted</location>
    </subcellularLocation>
</comment>
<feature type="active site" description="Charge relay system" evidence="5">
    <location>
        <position position="197"/>
    </location>
</feature>
<evidence type="ECO:0000256" key="6">
    <source>
        <dbReference type="PIRSR" id="PIRSR000865-2"/>
    </source>
</evidence>
<dbReference type="Gene3D" id="2.60.60.20">
    <property type="entry name" value="PLAT/LH2 domain"/>
    <property type="match status" value="1"/>
</dbReference>
<dbReference type="Pfam" id="PF00151">
    <property type="entry name" value="Lipase"/>
    <property type="match status" value="1"/>
</dbReference>
<evidence type="ECO:0000256" key="5">
    <source>
        <dbReference type="PIRSR" id="PIRSR000865-1"/>
    </source>
</evidence>
<feature type="active site" description="Charge relay system" evidence="5">
    <location>
        <position position="287"/>
    </location>
</feature>
<dbReference type="EMBL" id="JAWDGP010000828">
    <property type="protein sequence ID" value="KAK3796928.1"/>
    <property type="molecule type" value="Genomic_DNA"/>
</dbReference>
<keyword evidence="8" id="KW-0732">Signal</keyword>
<dbReference type="InterPro" id="IPR033906">
    <property type="entry name" value="Lipase_N"/>
</dbReference>
<dbReference type="PANTHER" id="PTHR11610:SF173">
    <property type="entry name" value="LIPASE DOMAIN-CONTAINING PROTEIN-RELATED"/>
    <property type="match status" value="1"/>
</dbReference>
<dbReference type="GO" id="GO:0005615">
    <property type="term" value="C:extracellular space"/>
    <property type="evidence" value="ECO:0007669"/>
    <property type="project" value="TreeGrafter"/>
</dbReference>
<dbReference type="InterPro" id="IPR016272">
    <property type="entry name" value="Lipase_LIPH"/>
</dbReference>
<dbReference type="PRINTS" id="PR00821">
    <property type="entry name" value="TAGLIPASE"/>
</dbReference>
<evidence type="ECO:0000256" key="1">
    <source>
        <dbReference type="ARBA" id="ARBA00004613"/>
    </source>
</evidence>
<dbReference type="GO" id="GO:0004806">
    <property type="term" value="F:triacylglycerol lipase activity"/>
    <property type="evidence" value="ECO:0007669"/>
    <property type="project" value="InterPro"/>
</dbReference>
<protein>
    <recommendedName>
        <fullName evidence="9">Lipase domain-containing protein</fullName>
    </recommendedName>
</protein>
<evidence type="ECO:0000256" key="3">
    <source>
        <dbReference type="ARBA" id="ARBA00022525"/>
    </source>
</evidence>
<evidence type="ECO:0000256" key="4">
    <source>
        <dbReference type="ARBA" id="ARBA00023157"/>
    </source>
</evidence>
<dbReference type="PIRSF" id="PIRSF000865">
    <property type="entry name" value="Lipoprotein_lipase_LIPH"/>
    <property type="match status" value="1"/>
</dbReference>
<dbReference type="InterPro" id="IPR000734">
    <property type="entry name" value="TAG_lipase"/>
</dbReference>
<dbReference type="GO" id="GO:0016042">
    <property type="term" value="P:lipid catabolic process"/>
    <property type="evidence" value="ECO:0007669"/>
    <property type="project" value="TreeGrafter"/>
</dbReference>
<evidence type="ECO:0000259" key="9">
    <source>
        <dbReference type="Pfam" id="PF00151"/>
    </source>
</evidence>
<reference evidence="10" key="1">
    <citation type="journal article" date="2023" name="G3 (Bethesda)">
        <title>A reference genome for the long-term kleptoplast-retaining sea slug Elysia crispata morphotype clarki.</title>
        <authorList>
            <person name="Eastman K.E."/>
            <person name="Pendleton A.L."/>
            <person name="Shaikh M.A."/>
            <person name="Suttiyut T."/>
            <person name="Ogas R."/>
            <person name="Tomko P."/>
            <person name="Gavelis G."/>
            <person name="Widhalm J.R."/>
            <person name="Wisecaver J.H."/>
        </authorList>
    </citation>
    <scope>NUCLEOTIDE SEQUENCE</scope>
    <source>
        <strain evidence="10">ECLA1</strain>
    </source>
</reference>
<keyword evidence="6" id="KW-0106">Calcium</keyword>
<comment type="caution">
    <text evidence="10">The sequence shown here is derived from an EMBL/GenBank/DDBJ whole genome shotgun (WGS) entry which is preliminary data.</text>
</comment>
<evidence type="ECO:0000256" key="2">
    <source>
        <dbReference type="ARBA" id="ARBA00010701"/>
    </source>
</evidence>
<feature type="chain" id="PRO_5042298007" description="Lipase domain-containing protein" evidence="8">
    <location>
        <begin position="19"/>
        <end position="491"/>
    </location>
</feature>
<evidence type="ECO:0000256" key="8">
    <source>
        <dbReference type="SAM" id="SignalP"/>
    </source>
</evidence>
<name>A0AAE1AZH7_9GAST</name>
<feature type="active site" description="Nucleophile" evidence="5">
    <location>
        <position position="174"/>
    </location>
</feature>
<dbReference type="CDD" id="cd00707">
    <property type="entry name" value="Pancreat_lipase_like"/>
    <property type="match status" value="1"/>
</dbReference>
<feature type="domain" description="Lipase" evidence="9">
    <location>
        <begin position="29"/>
        <end position="359"/>
    </location>
</feature>
<keyword evidence="6" id="KW-0479">Metal-binding</keyword>
<dbReference type="SUPFAM" id="SSF49723">
    <property type="entry name" value="Lipase/lipooxygenase domain (PLAT/LH2 domain)"/>
    <property type="match status" value="1"/>
</dbReference>
<keyword evidence="3" id="KW-0964">Secreted</keyword>
<evidence type="ECO:0000313" key="11">
    <source>
        <dbReference type="Proteomes" id="UP001283361"/>
    </source>
</evidence>
<dbReference type="InterPro" id="IPR013818">
    <property type="entry name" value="Lipase"/>
</dbReference>
<feature type="signal peptide" evidence="8">
    <location>
        <begin position="1"/>
        <end position="18"/>
    </location>
</feature>
<keyword evidence="11" id="KW-1185">Reference proteome</keyword>
<feature type="binding site" evidence="6">
    <location>
        <position position="211"/>
    </location>
    <ligand>
        <name>Ca(2+)</name>
        <dbReference type="ChEBI" id="CHEBI:29108"/>
    </ligand>
</feature>
<dbReference type="AlphaFoldDB" id="A0AAE1AZH7"/>
<dbReference type="GO" id="GO:0046872">
    <property type="term" value="F:metal ion binding"/>
    <property type="evidence" value="ECO:0007669"/>
    <property type="project" value="UniProtKB-KW"/>
</dbReference>
<dbReference type="InterPro" id="IPR029058">
    <property type="entry name" value="AB_hydrolase_fold"/>
</dbReference>
<evidence type="ECO:0000256" key="7">
    <source>
        <dbReference type="RuleBase" id="RU004262"/>
    </source>
</evidence>
<dbReference type="PANTHER" id="PTHR11610">
    <property type="entry name" value="LIPASE"/>
    <property type="match status" value="1"/>
</dbReference>
<organism evidence="10 11">
    <name type="scientific">Elysia crispata</name>
    <name type="common">lettuce slug</name>
    <dbReference type="NCBI Taxonomy" id="231223"/>
    <lineage>
        <taxon>Eukaryota</taxon>
        <taxon>Metazoa</taxon>
        <taxon>Spiralia</taxon>
        <taxon>Lophotrochozoa</taxon>
        <taxon>Mollusca</taxon>
        <taxon>Gastropoda</taxon>
        <taxon>Heterobranchia</taxon>
        <taxon>Euthyneura</taxon>
        <taxon>Panpulmonata</taxon>
        <taxon>Sacoglossa</taxon>
        <taxon>Placobranchoidea</taxon>
        <taxon>Plakobranchidae</taxon>
        <taxon>Elysia</taxon>
    </lineage>
</organism>
<dbReference type="Gene3D" id="3.40.50.1820">
    <property type="entry name" value="alpha/beta hydrolase"/>
    <property type="match status" value="1"/>
</dbReference>
<keyword evidence="4" id="KW-1015">Disulfide bond</keyword>
<dbReference type="InterPro" id="IPR002331">
    <property type="entry name" value="Lipase_panc"/>
</dbReference>
<sequence>MKLLLALFCFCLIPSSLCSNNVSPCSGIFFQRLGCFSVDPPFDNTQRLPQAPSDINTVFRLYTRQNRDVPHLLLPHSRSSVINSNFNGSRPTKIIIHGFLQTGSTEYVLNMTKALLDKAPMNVIVVAWENGATFPYSQAVANTRLVGAQLAALVDTMVQGRGVDVAKVHIIGHSLGAHIAGYVGAMTPGLGRISALDPAQPGYHNFSTEVRLDQSDAVFVDVIHTDAIPYGTIGGYGIIEPIGDIDFYPNAGRHQPGCQDESTYMGLVEDFFGDGITVTESRISCSHERSTELFLASIIHSSSHERHQCYFRAVHCESFEKFMRGECLNCLPNLCPIMGIEAPSSQARGVHYLNTTSSPGFCGFQYFVTLSVSDSSMSYAYGHLELMVIGNQASTGWSHVYLGDILPGNVMTAMILSPVDIGNPIEVRVRAHYIYGLFSWTSYQVTLSQIKVDSIMEFNTHFFCEEGIILRDGEYISLTTPIYEGSNCIWS</sequence>
<proteinExistence type="inferred from homology"/>
<accession>A0AAE1AZH7</accession>